<dbReference type="Pfam" id="PF10112">
    <property type="entry name" value="Halogen_Hydrol"/>
    <property type="match status" value="1"/>
</dbReference>
<sequence>MAQRFGGKFSPDGKTNSASAPPAPSATKRGSFRVKLLFIAPLPLIWQAFGNGANALVLNLIALGLLLLAAWLTRDGILAQAAYNARKIARRPALPRKIFGSLLTGLGLTVAGMASTNSLIAPILTGLVGAILHSLAFGLDPLKSKGVEGMDSFQSNRAAAAIDKAETRLAAMSDAISRSGDRTAQGRVAQFQTTVRVMLRAIQDDPRDLTAARKYLSVYLSGARDATIKFADINTRAPDDTARQNYLQLLTDLEENFTAKTAKLLENNQADLEIEIDVLRDRLSREGIRLK</sequence>
<accession>A0A3B0RWQ5</accession>
<keyword evidence="2" id="KW-0472">Membrane</keyword>
<feature type="region of interest" description="Disordered" evidence="1">
    <location>
        <begin position="1"/>
        <end position="27"/>
    </location>
</feature>
<dbReference type="AlphaFoldDB" id="A0A3B0RWQ5"/>
<evidence type="ECO:0008006" key="4">
    <source>
        <dbReference type="Google" id="ProtNLM"/>
    </source>
</evidence>
<evidence type="ECO:0000256" key="2">
    <source>
        <dbReference type="SAM" id="Phobius"/>
    </source>
</evidence>
<feature type="transmembrane region" description="Helical" evidence="2">
    <location>
        <begin position="55"/>
        <end position="73"/>
    </location>
</feature>
<keyword evidence="2" id="KW-1133">Transmembrane helix</keyword>
<name>A0A3B0RWQ5_9ZZZZ</name>
<proteinExistence type="predicted"/>
<reference evidence="3" key="1">
    <citation type="submission" date="2018-06" db="EMBL/GenBank/DDBJ databases">
        <authorList>
            <person name="Zhirakovskaya E."/>
        </authorList>
    </citation>
    <scope>NUCLEOTIDE SEQUENCE</scope>
</reference>
<gene>
    <name evidence="3" type="ORF">MNBD_ALPHA07-1025</name>
</gene>
<protein>
    <recommendedName>
        <fullName evidence="4">5-bromo-4-chloroindolyl phosphate hydrolysis protein</fullName>
    </recommendedName>
</protein>
<feature type="transmembrane region" description="Helical" evidence="2">
    <location>
        <begin position="94"/>
        <end position="113"/>
    </location>
</feature>
<dbReference type="InterPro" id="IPR018770">
    <property type="entry name" value="ChloroindolylP_hydrolase"/>
</dbReference>
<dbReference type="EMBL" id="UOEG01000148">
    <property type="protein sequence ID" value="VAV96439.1"/>
    <property type="molecule type" value="Genomic_DNA"/>
</dbReference>
<evidence type="ECO:0000313" key="3">
    <source>
        <dbReference type="EMBL" id="VAV96439.1"/>
    </source>
</evidence>
<organism evidence="3">
    <name type="scientific">hydrothermal vent metagenome</name>
    <dbReference type="NCBI Taxonomy" id="652676"/>
    <lineage>
        <taxon>unclassified sequences</taxon>
        <taxon>metagenomes</taxon>
        <taxon>ecological metagenomes</taxon>
    </lineage>
</organism>
<keyword evidence="2" id="KW-0812">Transmembrane</keyword>
<evidence type="ECO:0000256" key="1">
    <source>
        <dbReference type="SAM" id="MobiDB-lite"/>
    </source>
</evidence>